<keyword evidence="2" id="KW-1185">Reference proteome</keyword>
<dbReference type="RefSeq" id="WP_135869411.1">
    <property type="nucleotide sequence ID" value="NZ_SRSC01000001.1"/>
</dbReference>
<dbReference type="EMBL" id="SRSC01000001">
    <property type="protein sequence ID" value="TGU75101.1"/>
    <property type="molecule type" value="Genomic_DNA"/>
</dbReference>
<gene>
    <name evidence="1" type="ORF">E4633_06510</name>
</gene>
<accession>A0A4S1CMQ6</accession>
<protein>
    <submittedName>
        <fullName evidence="1">Uncharacterized protein</fullName>
    </submittedName>
</protein>
<comment type="caution">
    <text evidence="1">The sequence shown here is derived from an EMBL/GenBank/DDBJ whole genome shotgun (WGS) entry which is preliminary data.</text>
</comment>
<evidence type="ECO:0000313" key="1">
    <source>
        <dbReference type="EMBL" id="TGU75101.1"/>
    </source>
</evidence>
<evidence type="ECO:0000313" key="2">
    <source>
        <dbReference type="Proteomes" id="UP000306416"/>
    </source>
</evidence>
<reference evidence="1 2" key="1">
    <citation type="submission" date="2019-04" db="EMBL/GenBank/DDBJ databases">
        <title>Geobacter oryzae sp. nov., ferric-reducing bacteria isolated from paddy soil.</title>
        <authorList>
            <person name="Xu Z."/>
            <person name="Masuda Y."/>
            <person name="Itoh H."/>
            <person name="Senoo K."/>
        </authorList>
    </citation>
    <scope>NUCLEOTIDE SEQUENCE [LARGE SCALE GENOMIC DNA]</scope>
    <source>
        <strain evidence="1 2">Red111</strain>
    </source>
</reference>
<proteinExistence type="predicted"/>
<sequence length="81" mass="9096">MTITDRDINRAAIVRAAGFKVKAFKLQCSPRCAFEYEDSEAVRQLVHDYEAGGGLPVSLKNVLVNRSILLSECKDRREGRI</sequence>
<dbReference type="AlphaFoldDB" id="A0A4S1CMQ6"/>
<dbReference type="Proteomes" id="UP000306416">
    <property type="component" value="Unassembled WGS sequence"/>
</dbReference>
<organism evidence="1 2">
    <name type="scientific">Geomonas terrae</name>
    <dbReference type="NCBI Taxonomy" id="2562681"/>
    <lineage>
        <taxon>Bacteria</taxon>
        <taxon>Pseudomonadati</taxon>
        <taxon>Thermodesulfobacteriota</taxon>
        <taxon>Desulfuromonadia</taxon>
        <taxon>Geobacterales</taxon>
        <taxon>Geobacteraceae</taxon>
        <taxon>Geomonas</taxon>
    </lineage>
</organism>
<name>A0A4S1CMQ6_9BACT</name>